<comment type="caution">
    <text evidence="2">The sequence shown here is derived from an EMBL/GenBank/DDBJ whole genome shotgun (WGS) entry which is preliminary data.</text>
</comment>
<evidence type="ECO:0000313" key="3">
    <source>
        <dbReference type="Proteomes" id="UP000703661"/>
    </source>
</evidence>
<feature type="transmembrane region" description="Helical" evidence="1">
    <location>
        <begin position="208"/>
        <end position="226"/>
    </location>
</feature>
<gene>
    <name evidence="2" type="ORF">BGZ80_003645</name>
</gene>
<organism evidence="2 3">
    <name type="scientific">Entomortierella chlamydospora</name>
    <dbReference type="NCBI Taxonomy" id="101097"/>
    <lineage>
        <taxon>Eukaryota</taxon>
        <taxon>Fungi</taxon>
        <taxon>Fungi incertae sedis</taxon>
        <taxon>Mucoromycota</taxon>
        <taxon>Mortierellomycotina</taxon>
        <taxon>Mortierellomycetes</taxon>
        <taxon>Mortierellales</taxon>
        <taxon>Mortierellaceae</taxon>
        <taxon>Entomortierella</taxon>
    </lineage>
</organism>
<accession>A0A9P6MN49</accession>
<keyword evidence="3" id="KW-1185">Reference proteome</keyword>
<keyword evidence="1" id="KW-1133">Transmembrane helix</keyword>
<evidence type="ECO:0000313" key="2">
    <source>
        <dbReference type="EMBL" id="KAG0008258.1"/>
    </source>
</evidence>
<sequence>MASYSDCRALLRPLEGDPHVAAHISMGSKFDVSQKALVASILEEVRVMATTGVDEPRTPHGRRQKLYIAEVRHQEAQFVGVVITGLQALAMIAICITGSFGASRRSVIYLWIYVLAALVTTSAAISCYPIIPETKSERRRTKGYVVTPNWNSDELFMLIGDGDELAAILNRPAIQNRIGRAATIAVSMSCFFVAVESALLLGQSELQANLSMLLLVCVGWFDWCPLRYRRRWCGRSIEHTLDRRRTAYTAIQVLHGRSDAPGWWNGGLPDTPRSHRWAEAVEAACKGILTPPALPVDDFADLKSARDVLEATIKEGFTTVTSDAEVGLKNFMKAS</sequence>
<name>A0A9P6MN49_9FUNG</name>
<evidence type="ECO:0000256" key="1">
    <source>
        <dbReference type="SAM" id="Phobius"/>
    </source>
</evidence>
<protein>
    <submittedName>
        <fullName evidence="2">Uncharacterized protein</fullName>
    </submittedName>
</protein>
<reference evidence="2" key="1">
    <citation type="journal article" date="2020" name="Fungal Divers.">
        <title>Resolving the Mortierellaceae phylogeny through synthesis of multi-gene phylogenetics and phylogenomics.</title>
        <authorList>
            <person name="Vandepol N."/>
            <person name="Liber J."/>
            <person name="Desiro A."/>
            <person name="Na H."/>
            <person name="Kennedy M."/>
            <person name="Barry K."/>
            <person name="Grigoriev I.V."/>
            <person name="Miller A.N."/>
            <person name="O'Donnell K."/>
            <person name="Stajich J.E."/>
            <person name="Bonito G."/>
        </authorList>
    </citation>
    <scope>NUCLEOTIDE SEQUENCE</scope>
    <source>
        <strain evidence="2">NRRL 2769</strain>
    </source>
</reference>
<feature type="transmembrane region" description="Helical" evidence="1">
    <location>
        <begin position="78"/>
        <end position="102"/>
    </location>
</feature>
<keyword evidence="1" id="KW-0812">Transmembrane</keyword>
<feature type="transmembrane region" description="Helical" evidence="1">
    <location>
        <begin position="181"/>
        <end position="202"/>
    </location>
</feature>
<dbReference type="EMBL" id="JAAAID010001980">
    <property type="protein sequence ID" value="KAG0008258.1"/>
    <property type="molecule type" value="Genomic_DNA"/>
</dbReference>
<proteinExistence type="predicted"/>
<dbReference type="Proteomes" id="UP000703661">
    <property type="component" value="Unassembled WGS sequence"/>
</dbReference>
<feature type="transmembrane region" description="Helical" evidence="1">
    <location>
        <begin position="108"/>
        <end position="131"/>
    </location>
</feature>
<keyword evidence="1" id="KW-0472">Membrane</keyword>
<dbReference type="AlphaFoldDB" id="A0A9P6MN49"/>